<protein>
    <recommendedName>
        <fullName evidence="1">RNase H type-1 domain-containing protein</fullName>
    </recommendedName>
</protein>
<keyword evidence="3" id="KW-1185">Reference proteome</keyword>
<gene>
    <name evidence="2" type="ORF">O181_068466</name>
</gene>
<name>A0A9Q3EUW2_9BASI</name>
<dbReference type="CDD" id="cd09276">
    <property type="entry name" value="Rnase_HI_RT_non_LTR"/>
    <property type="match status" value="1"/>
</dbReference>
<dbReference type="GO" id="GO:0003676">
    <property type="term" value="F:nucleic acid binding"/>
    <property type="evidence" value="ECO:0007669"/>
    <property type="project" value="InterPro"/>
</dbReference>
<dbReference type="EMBL" id="AVOT02034603">
    <property type="protein sequence ID" value="MBW0528751.1"/>
    <property type="molecule type" value="Genomic_DNA"/>
</dbReference>
<dbReference type="InterPro" id="IPR012337">
    <property type="entry name" value="RNaseH-like_sf"/>
</dbReference>
<dbReference type="SUPFAM" id="SSF53098">
    <property type="entry name" value="Ribonuclease H-like"/>
    <property type="match status" value="1"/>
</dbReference>
<dbReference type="GO" id="GO:0004523">
    <property type="term" value="F:RNA-DNA hybrid ribonuclease activity"/>
    <property type="evidence" value="ECO:0007669"/>
    <property type="project" value="InterPro"/>
</dbReference>
<sequence length="139" mass="15498">MDQTYQTKEKGSISHNSIGLLVTRHIMETTLETNFKSELVGLKLSIELISRELYSKRERKEPMGEVDIFCDNQGALRKVANTTIPLTGQHLYLQISNKLLSLSQLATINLTWCPGHKGIEGNEKADIEAKKAASNPSTQ</sequence>
<evidence type="ECO:0000313" key="2">
    <source>
        <dbReference type="EMBL" id="MBW0528751.1"/>
    </source>
</evidence>
<organism evidence="2 3">
    <name type="scientific">Austropuccinia psidii MF-1</name>
    <dbReference type="NCBI Taxonomy" id="1389203"/>
    <lineage>
        <taxon>Eukaryota</taxon>
        <taxon>Fungi</taxon>
        <taxon>Dikarya</taxon>
        <taxon>Basidiomycota</taxon>
        <taxon>Pucciniomycotina</taxon>
        <taxon>Pucciniomycetes</taxon>
        <taxon>Pucciniales</taxon>
        <taxon>Sphaerophragmiaceae</taxon>
        <taxon>Austropuccinia</taxon>
    </lineage>
</organism>
<accession>A0A9Q3EUW2</accession>
<reference evidence="2" key="1">
    <citation type="submission" date="2021-03" db="EMBL/GenBank/DDBJ databases">
        <title>Draft genome sequence of rust myrtle Austropuccinia psidii MF-1, a brazilian biotype.</title>
        <authorList>
            <person name="Quecine M.C."/>
            <person name="Pachon D.M.R."/>
            <person name="Bonatelli M.L."/>
            <person name="Correr F.H."/>
            <person name="Franceschini L.M."/>
            <person name="Leite T.F."/>
            <person name="Margarido G.R.A."/>
            <person name="Almeida C.A."/>
            <person name="Ferrarezi J.A."/>
            <person name="Labate C.A."/>
        </authorList>
    </citation>
    <scope>NUCLEOTIDE SEQUENCE</scope>
    <source>
        <strain evidence="2">MF-1</strain>
    </source>
</reference>
<dbReference type="InterPro" id="IPR002156">
    <property type="entry name" value="RNaseH_domain"/>
</dbReference>
<dbReference type="Gene3D" id="3.30.420.10">
    <property type="entry name" value="Ribonuclease H-like superfamily/Ribonuclease H"/>
    <property type="match status" value="1"/>
</dbReference>
<dbReference type="AlphaFoldDB" id="A0A9Q3EUW2"/>
<dbReference type="InterPro" id="IPR036397">
    <property type="entry name" value="RNaseH_sf"/>
</dbReference>
<evidence type="ECO:0000259" key="1">
    <source>
        <dbReference type="PROSITE" id="PS50879"/>
    </source>
</evidence>
<evidence type="ECO:0000313" key="3">
    <source>
        <dbReference type="Proteomes" id="UP000765509"/>
    </source>
</evidence>
<dbReference type="PROSITE" id="PS50879">
    <property type="entry name" value="RNASE_H_1"/>
    <property type="match status" value="1"/>
</dbReference>
<dbReference type="Pfam" id="PF00075">
    <property type="entry name" value="RNase_H"/>
    <property type="match status" value="1"/>
</dbReference>
<dbReference type="OrthoDB" id="3265515at2759"/>
<comment type="caution">
    <text evidence="2">The sequence shown here is derived from an EMBL/GenBank/DDBJ whole genome shotgun (WGS) entry which is preliminary data.</text>
</comment>
<feature type="domain" description="RNase H type-1" evidence="1">
    <location>
        <begin position="1"/>
        <end position="134"/>
    </location>
</feature>
<dbReference type="Proteomes" id="UP000765509">
    <property type="component" value="Unassembled WGS sequence"/>
</dbReference>
<proteinExistence type="predicted"/>